<evidence type="ECO:0000313" key="2">
    <source>
        <dbReference type="Proteomes" id="UP001268864"/>
    </source>
</evidence>
<proteinExistence type="predicted"/>
<name>A0ABU2FSD8_9EURY</name>
<organism evidence="1 2">
    <name type="scientific">Haloarcula onubensis</name>
    <dbReference type="NCBI Taxonomy" id="2950539"/>
    <lineage>
        <taxon>Archaea</taxon>
        <taxon>Methanobacteriati</taxon>
        <taxon>Methanobacteriota</taxon>
        <taxon>Stenosarchaea group</taxon>
        <taxon>Halobacteria</taxon>
        <taxon>Halobacteriales</taxon>
        <taxon>Haloarculaceae</taxon>
        <taxon>Haloarcula</taxon>
    </lineage>
</organism>
<protein>
    <submittedName>
        <fullName evidence="1">Uncharacterized protein</fullName>
    </submittedName>
</protein>
<gene>
    <name evidence="1" type="ORF">NDI86_13140</name>
</gene>
<sequence length="80" mass="9183">MTETYVCSHCEATVTRPFEIRSLIRTCGECGENGRFLHRSLVESLGSLPREELPEDWEAMPLDERFKLALSEGLIQLTRK</sequence>
<accession>A0ABU2FSD8</accession>
<dbReference type="Proteomes" id="UP001268864">
    <property type="component" value="Unassembled WGS sequence"/>
</dbReference>
<comment type="caution">
    <text evidence="1">The sequence shown here is derived from an EMBL/GenBank/DDBJ whole genome shotgun (WGS) entry which is preliminary data.</text>
</comment>
<dbReference type="EMBL" id="JAMQOS010000004">
    <property type="protein sequence ID" value="MDS0283071.1"/>
    <property type="molecule type" value="Genomic_DNA"/>
</dbReference>
<dbReference type="RefSeq" id="WP_310900906.1">
    <property type="nucleotide sequence ID" value="NZ_JAMQOS010000004.1"/>
</dbReference>
<reference evidence="1 2" key="1">
    <citation type="submission" date="2022-06" db="EMBL/GenBank/DDBJ databases">
        <title>Halomicroarcula sp. a new haloarchaeum isolate from saline soil.</title>
        <authorList>
            <person name="Strakova D."/>
            <person name="Galisteo C."/>
            <person name="Sanchez-Porro C."/>
            <person name="Ventosa A."/>
        </authorList>
    </citation>
    <scope>NUCLEOTIDE SEQUENCE [LARGE SCALE GENOMIC DNA]</scope>
    <source>
        <strain evidence="1 2">S3CR25-11</strain>
    </source>
</reference>
<keyword evidence="2" id="KW-1185">Reference proteome</keyword>
<evidence type="ECO:0000313" key="1">
    <source>
        <dbReference type="EMBL" id="MDS0283071.1"/>
    </source>
</evidence>